<dbReference type="SUPFAM" id="SSF52980">
    <property type="entry name" value="Restriction endonuclease-like"/>
    <property type="match status" value="1"/>
</dbReference>
<dbReference type="InterPro" id="IPR003509">
    <property type="entry name" value="UPF0102_YraN-like"/>
</dbReference>
<reference evidence="4 5" key="1">
    <citation type="submission" date="2017-05" db="EMBL/GenBank/DDBJ databases">
        <title>Complete and WGS of Bordetella genogroups.</title>
        <authorList>
            <person name="Spilker T."/>
            <person name="LiPuma J."/>
        </authorList>
    </citation>
    <scope>NUCLEOTIDE SEQUENCE [LARGE SCALE GENOMIC DNA]</scope>
    <source>
        <strain evidence="4 5">AU7206</strain>
    </source>
</reference>
<dbReference type="OrthoDB" id="9794876at2"/>
<feature type="region of interest" description="Disordered" evidence="3">
    <location>
        <begin position="18"/>
        <end position="48"/>
    </location>
</feature>
<accession>A0A1W6Z7J3</accession>
<dbReference type="EMBL" id="CP021111">
    <property type="protein sequence ID" value="ARP93343.1"/>
    <property type="molecule type" value="Genomic_DNA"/>
</dbReference>
<protein>
    <recommendedName>
        <fullName evidence="2">UPF0102 protein CAL15_02450</fullName>
    </recommendedName>
</protein>
<evidence type="ECO:0000313" key="4">
    <source>
        <dbReference type="EMBL" id="ARP93343.1"/>
    </source>
</evidence>
<evidence type="ECO:0000256" key="1">
    <source>
        <dbReference type="ARBA" id="ARBA00006738"/>
    </source>
</evidence>
<keyword evidence="5" id="KW-1185">Reference proteome</keyword>
<organism evidence="4 5">
    <name type="scientific">Bordetella genomosp. 13</name>
    <dbReference type="NCBI Taxonomy" id="463040"/>
    <lineage>
        <taxon>Bacteria</taxon>
        <taxon>Pseudomonadati</taxon>
        <taxon>Pseudomonadota</taxon>
        <taxon>Betaproteobacteria</taxon>
        <taxon>Burkholderiales</taxon>
        <taxon>Alcaligenaceae</taxon>
        <taxon>Bordetella</taxon>
    </lineage>
</organism>
<dbReference type="Pfam" id="PF02021">
    <property type="entry name" value="UPF0102"/>
    <property type="match status" value="1"/>
</dbReference>
<dbReference type="PANTHER" id="PTHR34039:SF1">
    <property type="entry name" value="UPF0102 PROTEIN YRAN"/>
    <property type="match status" value="1"/>
</dbReference>
<dbReference type="Gene3D" id="3.40.1350.10">
    <property type="match status" value="1"/>
</dbReference>
<evidence type="ECO:0000313" key="5">
    <source>
        <dbReference type="Proteomes" id="UP000194161"/>
    </source>
</evidence>
<gene>
    <name evidence="4" type="ORF">CAL15_02450</name>
</gene>
<sequence>MPDDHSDPSTLAYALAAERRRRMRKRRPRTRRAGADEADPPRLSPTQRRGLAFEERALELLARHGLQPLARNLRATPGEIDLALRDGDTLVLVEVRARGSERYGGAAASIDRAKQRRLARAAALLLPRLAQRHWNGRLPPVRFDAVLFDGAKVEWVQAAFSVDNG</sequence>
<dbReference type="HAMAP" id="MF_00048">
    <property type="entry name" value="UPF0102"/>
    <property type="match status" value="1"/>
</dbReference>
<feature type="compositionally biased region" description="Basic residues" evidence="3">
    <location>
        <begin position="19"/>
        <end position="32"/>
    </location>
</feature>
<dbReference type="GO" id="GO:0003676">
    <property type="term" value="F:nucleic acid binding"/>
    <property type="evidence" value="ECO:0007669"/>
    <property type="project" value="InterPro"/>
</dbReference>
<evidence type="ECO:0000256" key="2">
    <source>
        <dbReference type="HAMAP-Rule" id="MF_00048"/>
    </source>
</evidence>
<evidence type="ECO:0000256" key="3">
    <source>
        <dbReference type="SAM" id="MobiDB-lite"/>
    </source>
</evidence>
<dbReference type="STRING" id="463040.CAL15_02450"/>
<dbReference type="InterPro" id="IPR011335">
    <property type="entry name" value="Restrct_endonuc-II-like"/>
</dbReference>
<dbReference type="RefSeq" id="WP_086077180.1">
    <property type="nucleotide sequence ID" value="NZ_CP021111.1"/>
</dbReference>
<dbReference type="PANTHER" id="PTHR34039">
    <property type="entry name" value="UPF0102 PROTEIN YRAN"/>
    <property type="match status" value="1"/>
</dbReference>
<dbReference type="NCBIfam" id="NF009150">
    <property type="entry name" value="PRK12497.1-3"/>
    <property type="match status" value="1"/>
</dbReference>
<comment type="similarity">
    <text evidence="1 2">Belongs to the UPF0102 family.</text>
</comment>
<name>A0A1W6Z7J3_9BORD</name>
<dbReference type="AlphaFoldDB" id="A0A1W6Z7J3"/>
<dbReference type="NCBIfam" id="TIGR00252">
    <property type="entry name" value="YraN family protein"/>
    <property type="match status" value="1"/>
</dbReference>
<dbReference type="Proteomes" id="UP000194161">
    <property type="component" value="Chromosome"/>
</dbReference>
<proteinExistence type="inferred from homology"/>
<dbReference type="KEGG" id="bgm:CAL15_02450"/>
<dbReference type="InterPro" id="IPR011856">
    <property type="entry name" value="tRNA_endonuc-like_dom_sf"/>
</dbReference>